<dbReference type="GO" id="GO:0006542">
    <property type="term" value="P:glutamine biosynthetic process"/>
    <property type="evidence" value="ECO:0007669"/>
    <property type="project" value="InterPro"/>
</dbReference>
<evidence type="ECO:0000256" key="6">
    <source>
        <dbReference type="ARBA" id="ARBA00022598"/>
    </source>
</evidence>
<dbReference type="PANTHER" id="PTHR20852">
    <property type="entry name" value="GLUTAMINE SYNTHETASE"/>
    <property type="match status" value="1"/>
</dbReference>
<evidence type="ECO:0000256" key="5">
    <source>
        <dbReference type="ARBA" id="ARBA00022490"/>
    </source>
</evidence>
<feature type="domain" description="GS catalytic" evidence="13">
    <location>
        <begin position="170"/>
        <end position="420"/>
    </location>
</feature>
<keyword evidence="6 11" id="KW-0436">Ligase</keyword>
<evidence type="ECO:0000256" key="8">
    <source>
        <dbReference type="ARBA" id="ARBA00022840"/>
    </source>
</evidence>
<dbReference type="InterPro" id="IPR008146">
    <property type="entry name" value="Gln_synth_cat_dom"/>
</dbReference>
<keyword evidence="5" id="KW-0963">Cytoplasm</keyword>
<comment type="subunit">
    <text evidence="3">Homooctamer.</text>
</comment>
<evidence type="ECO:0000256" key="3">
    <source>
        <dbReference type="ARBA" id="ARBA00011823"/>
    </source>
</evidence>
<dbReference type="EMBL" id="HQ880620">
    <property type="protein sequence ID" value="ADX97445.1"/>
    <property type="molecule type" value="mRNA"/>
</dbReference>
<dbReference type="PROSITE" id="PS00180">
    <property type="entry name" value="GLNA_1"/>
    <property type="match status" value="1"/>
</dbReference>
<dbReference type="GO" id="GO:0005524">
    <property type="term" value="F:ATP binding"/>
    <property type="evidence" value="ECO:0007669"/>
    <property type="project" value="UniProtKB-KW"/>
</dbReference>
<dbReference type="Gene3D" id="3.10.20.70">
    <property type="entry name" value="Glutamine synthetase, N-terminal domain"/>
    <property type="match status" value="1"/>
</dbReference>
<dbReference type="InterPro" id="IPR027303">
    <property type="entry name" value="Gln_synth_gly_rich_site"/>
</dbReference>
<comment type="similarity">
    <text evidence="2 9 10">Belongs to the glutamine synthetase family.</text>
</comment>
<dbReference type="FunFam" id="3.30.590.10:FF:000004">
    <property type="entry name" value="Glutamine synthetase"/>
    <property type="match status" value="1"/>
</dbReference>
<dbReference type="SMART" id="SM01230">
    <property type="entry name" value="Gln-synt_C"/>
    <property type="match status" value="1"/>
</dbReference>
<dbReference type="SUPFAM" id="SSF54368">
    <property type="entry name" value="Glutamine synthetase, N-terminal domain"/>
    <property type="match status" value="1"/>
</dbReference>
<evidence type="ECO:0000256" key="1">
    <source>
        <dbReference type="ARBA" id="ARBA00004496"/>
    </source>
</evidence>
<dbReference type="InterPro" id="IPR014746">
    <property type="entry name" value="Gln_synth/guanido_kin_cat_dom"/>
</dbReference>
<dbReference type="InterPro" id="IPR008147">
    <property type="entry name" value="Gln_synt_N"/>
</dbReference>
<keyword evidence="8 11" id="KW-0067">ATP-binding</keyword>
<evidence type="ECO:0000256" key="11">
    <source>
        <dbReference type="RuleBase" id="RU004356"/>
    </source>
</evidence>
<dbReference type="GO" id="GO:0005737">
    <property type="term" value="C:cytoplasm"/>
    <property type="evidence" value="ECO:0007669"/>
    <property type="project" value="UniProtKB-SubCell"/>
</dbReference>
<dbReference type="PROSITE" id="PS51987">
    <property type="entry name" value="GS_CATALYTIC"/>
    <property type="match status" value="1"/>
</dbReference>
<accession>F6L7F6</accession>
<reference evidence="14" key="1">
    <citation type="submission" date="2011-01" db="EMBL/GenBank/DDBJ databases">
        <title>Glutamine synthetase II genes in rhodophytes.</title>
        <authorList>
            <person name="Ghoshroy S."/>
            <person name="Robertson D.L."/>
        </authorList>
    </citation>
    <scope>NUCLEOTIDE SEQUENCE</scope>
</reference>
<dbReference type="FunFam" id="3.10.20.70:FF:000004">
    <property type="entry name" value="Glutamine synthetase"/>
    <property type="match status" value="1"/>
</dbReference>
<dbReference type="PROSITE" id="PS00181">
    <property type="entry name" value="GLNA_ATP"/>
    <property type="match status" value="1"/>
</dbReference>
<protein>
    <recommendedName>
        <fullName evidence="4 11">Glutamine synthetase</fullName>
        <ecNumber evidence="4 11">6.3.1.2</ecNumber>
    </recommendedName>
</protein>
<dbReference type="Gene3D" id="3.30.590.10">
    <property type="entry name" value="Glutamine synthetase/guanido kinase, catalytic domain"/>
    <property type="match status" value="1"/>
</dbReference>
<evidence type="ECO:0000256" key="10">
    <source>
        <dbReference type="RuleBase" id="RU000384"/>
    </source>
</evidence>
<evidence type="ECO:0000256" key="2">
    <source>
        <dbReference type="ARBA" id="ARBA00009897"/>
    </source>
</evidence>
<organism evidence="14">
    <name type="scientific">Dixoniella grisea</name>
    <dbReference type="NCBI Taxonomy" id="35153"/>
    <lineage>
        <taxon>Eukaryota</taxon>
        <taxon>Rhodophyta</taxon>
        <taxon>Bangiophyceae</taxon>
        <taxon>Porphyridiales</taxon>
        <taxon>Porphyridiaceae</taxon>
        <taxon>Dixoniella</taxon>
    </lineage>
</organism>
<dbReference type="SUPFAM" id="SSF55931">
    <property type="entry name" value="Glutamine synthetase/guanido kinase"/>
    <property type="match status" value="1"/>
</dbReference>
<dbReference type="Pfam" id="PF03951">
    <property type="entry name" value="Gln-synt_N"/>
    <property type="match status" value="1"/>
</dbReference>
<dbReference type="PROSITE" id="PS51986">
    <property type="entry name" value="GS_BETA_GRASP"/>
    <property type="match status" value="1"/>
</dbReference>
<proteinExistence type="evidence at transcript level"/>
<evidence type="ECO:0000259" key="13">
    <source>
        <dbReference type="PROSITE" id="PS51987"/>
    </source>
</evidence>
<gene>
    <name evidence="14" type="primary">GSII</name>
</gene>
<evidence type="ECO:0000259" key="12">
    <source>
        <dbReference type="PROSITE" id="PS51986"/>
    </source>
</evidence>
<comment type="catalytic activity">
    <reaction evidence="11">
        <text>L-glutamate + NH4(+) + ATP = L-glutamine + ADP + phosphate + H(+)</text>
        <dbReference type="Rhea" id="RHEA:16169"/>
        <dbReference type="ChEBI" id="CHEBI:15378"/>
        <dbReference type="ChEBI" id="CHEBI:28938"/>
        <dbReference type="ChEBI" id="CHEBI:29985"/>
        <dbReference type="ChEBI" id="CHEBI:30616"/>
        <dbReference type="ChEBI" id="CHEBI:43474"/>
        <dbReference type="ChEBI" id="CHEBI:58359"/>
        <dbReference type="ChEBI" id="CHEBI:456216"/>
        <dbReference type="EC" id="6.3.1.2"/>
    </reaction>
</comment>
<dbReference type="InterPro" id="IPR036651">
    <property type="entry name" value="Gln_synt_N_sf"/>
</dbReference>
<dbReference type="GO" id="GO:0004356">
    <property type="term" value="F:glutamine synthetase activity"/>
    <property type="evidence" value="ECO:0007669"/>
    <property type="project" value="UniProtKB-EC"/>
</dbReference>
<keyword evidence="7 11" id="KW-0547">Nucleotide-binding</keyword>
<dbReference type="InterPro" id="IPR027302">
    <property type="entry name" value="Gln_synth_N_conserv_site"/>
</dbReference>
<dbReference type="Pfam" id="PF00120">
    <property type="entry name" value="Gln-synt_C"/>
    <property type="match status" value="1"/>
</dbReference>
<name>F6L7F6_9RHOD</name>
<dbReference type="EC" id="6.3.1.2" evidence="4 11"/>
<evidence type="ECO:0000313" key="14">
    <source>
        <dbReference type="EMBL" id="ADX97445.1"/>
    </source>
</evidence>
<evidence type="ECO:0000256" key="7">
    <source>
        <dbReference type="ARBA" id="ARBA00022741"/>
    </source>
</evidence>
<dbReference type="AlphaFoldDB" id="F6L7F6"/>
<comment type="subcellular location">
    <subcellularLocation>
        <location evidence="1">Cytoplasm</location>
    </subcellularLocation>
</comment>
<feature type="domain" description="GS beta-grasp" evidence="12">
    <location>
        <begin position="84"/>
        <end position="163"/>
    </location>
</feature>
<evidence type="ECO:0000256" key="4">
    <source>
        <dbReference type="ARBA" id="ARBA00012937"/>
    </source>
</evidence>
<sequence length="420" mass="46199">MDVAFCAPSVFIHASRATTLRATITTTKVLRQSTFSAFQPSRIASSAFTPPSLHINPSTTSVNSKTVISMKDHLMDLPLPDNTIQAEYVFIDGYNRLRSKARTLNKIPSKPEDLPLWNFDGSSTNQAPGNDSEVILKPRAIFKDPFRGGNNILVMCDNYTPAGEPLPSNSRYACAKVMEQAMHLEPWFGIEQEYFLTNLKTGRPLGFPEMGLPEPQAMYYCGVGADVVFGREIVEKHYRACIYAGIKISGINGEVAPGQWEFQVGPAVGMEGGDQIWMGRYLLERIAEIHGCGVDYSPKPVKGDWNGSGAHTNFSTKPMREEGGYKNAIIPAIEKLATKHKLHIMAYGAGNEERLTGKHETASIEKFSYGAADRGASCRIGHDTVKEGKGYFEDRRPAANMDPYVVTGLLVSTCCDIPME</sequence>
<evidence type="ECO:0000256" key="9">
    <source>
        <dbReference type="PROSITE-ProRule" id="PRU01330"/>
    </source>
</evidence>
<dbReference type="PANTHER" id="PTHR20852:SF93">
    <property type="entry name" value="GLUTAMINE SYNTHETASE CYTOSOLIC ISOZYME 1-1"/>
    <property type="match status" value="1"/>
</dbReference>
<dbReference type="InterPro" id="IPR050292">
    <property type="entry name" value="Glutamine_Synthetase"/>
</dbReference>